<name>A0A1D3CXE9_9EIME</name>
<comment type="caution">
    <text evidence="3">The sequence shown here is derived from an EMBL/GenBank/DDBJ whole genome shotgun (WGS) entry which is preliminary data.</text>
</comment>
<dbReference type="VEuPathDB" id="ToxoDB:cyc_03914"/>
<sequence length="417" mass="45869">MSEDLYWDTSTNRYFKFNAEKDEFYSDDETRAADAAAAEEARLLKEQEQQQQQEAAAPAGAESREPQKRTETGPSDASSAAAASAEVSAKEAAHTGAAEKAAGKNVAAQQMALEKTAVEQAPAETQKVEEKGAAKAQKVVEKEASATQNVEEMKKAAETQKVEEMKEAAEAVQKTKAAAEDSASESDVASKPGLLGASVACHERVAAIKYAAVFSAGALPLQLEEAEAEIARLKAAELARDRGLDDSQEAQALIRERDELQLQLQRLREDTAELEEAMEEAAVEKELALENLERERAKAEDIKLELELQGVEKLKQLLLAAHEERQKAEVAVPRWQRVFMLHAAATSSLPEATSDTSEATLKEQQLLRSNELLLLLREQAVLRQQQQQRCELLQLCLPEQLLQRFQKRVEGPLLLET</sequence>
<accession>A0A1D3CXE9</accession>
<organism evidence="3 4">
    <name type="scientific">Cyclospora cayetanensis</name>
    <dbReference type="NCBI Taxonomy" id="88456"/>
    <lineage>
        <taxon>Eukaryota</taxon>
        <taxon>Sar</taxon>
        <taxon>Alveolata</taxon>
        <taxon>Apicomplexa</taxon>
        <taxon>Conoidasida</taxon>
        <taxon>Coccidia</taxon>
        <taxon>Eucoccidiorida</taxon>
        <taxon>Eimeriorina</taxon>
        <taxon>Eimeriidae</taxon>
        <taxon>Cyclospora</taxon>
    </lineage>
</organism>
<protein>
    <submittedName>
        <fullName evidence="3">Uncharacterized protein</fullName>
    </submittedName>
</protein>
<evidence type="ECO:0000313" key="4">
    <source>
        <dbReference type="Proteomes" id="UP000095192"/>
    </source>
</evidence>
<reference evidence="3 4" key="1">
    <citation type="journal article" date="2016" name="BMC Genomics">
        <title>Comparative genomics reveals Cyclospora cayetanensis possesses coccidia-like metabolism and invasion components but unique surface antigens.</title>
        <authorList>
            <person name="Liu S."/>
            <person name="Wang L."/>
            <person name="Zheng H."/>
            <person name="Xu Z."/>
            <person name="Roellig D.M."/>
            <person name="Li N."/>
            <person name="Frace M.A."/>
            <person name="Tang K."/>
            <person name="Arrowood M.J."/>
            <person name="Moss D.M."/>
            <person name="Zhang L."/>
            <person name="Feng Y."/>
            <person name="Xiao L."/>
        </authorList>
    </citation>
    <scope>NUCLEOTIDE SEQUENCE [LARGE SCALE GENOMIC DNA]</scope>
    <source>
        <strain evidence="3 4">CHN_HEN01</strain>
    </source>
</reference>
<evidence type="ECO:0000256" key="1">
    <source>
        <dbReference type="SAM" id="Coils"/>
    </source>
</evidence>
<dbReference type="AlphaFoldDB" id="A0A1D3CXE9"/>
<feature type="compositionally biased region" description="Basic and acidic residues" evidence="2">
    <location>
        <begin position="62"/>
        <end position="71"/>
    </location>
</feature>
<keyword evidence="4" id="KW-1185">Reference proteome</keyword>
<feature type="compositionally biased region" description="Basic and acidic residues" evidence="2">
    <location>
        <begin position="151"/>
        <end position="169"/>
    </location>
</feature>
<feature type="coiled-coil region" evidence="1">
    <location>
        <begin position="221"/>
        <end position="331"/>
    </location>
</feature>
<evidence type="ECO:0000313" key="3">
    <source>
        <dbReference type="EMBL" id="OEH75858.1"/>
    </source>
</evidence>
<gene>
    <name evidence="3" type="ORF">cyc_03914</name>
</gene>
<keyword evidence="1" id="KW-0175">Coiled coil</keyword>
<dbReference type="EMBL" id="JROU02001602">
    <property type="protein sequence ID" value="OEH75858.1"/>
    <property type="molecule type" value="Genomic_DNA"/>
</dbReference>
<dbReference type="VEuPathDB" id="ToxoDB:LOC34620529"/>
<feature type="compositionally biased region" description="Basic and acidic residues" evidence="2">
    <location>
        <begin position="126"/>
        <end position="144"/>
    </location>
</feature>
<proteinExistence type="predicted"/>
<evidence type="ECO:0000256" key="2">
    <source>
        <dbReference type="SAM" id="MobiDB-lite"/>
    </source>
</evidence>
<feature type="compositionally biased region" description="Low complexity" evidence="2">
    <location>
        <begin position="75"/>
        <end position="87"/>
    </location>
</feature>
<dbReference type="InParanoid" id="A0A1D3CXE9"/>
<feature type="compositionally biased region" description="Low complexity" evidence="2">
    <location>
        <begin position="94"/>
        <end position="108"/>
    </location>
</feature>
<feature type="region of interest" description="Disordered" evidence="2">
    <location>
        <begin position="28"/>
        <end position="190"/>
    </location>
</feature>
<dbReference type="Proteomes" id="UP000095192">
    <property type="component" value="Unassembled WGS sequence"/>
</dbReference>
<feature type="compositionally biased region" description="Basic and acidic residues" evidence="2">
    <location>
        <begin position="39"/>
        <end position="48"/>
    </location>
</feature>
<feature type="compositionally biased region" description="Low complexity" evidence="2">
    <location>
        <begin position="49"/>
        <end position="61"/>
    </location>
</feature>